<feature type="compositionally biased region" description="Low complexity" evidence="2">
    <location>
        <begin position="727"/>
        <end position="736"/>
    </location>
</feature>
<reference evidence="3" key="1">
    <citation type="submission" date="2021-01" db="EMBL/GenBank/DDBJ databases">
        <authorList>
            <consortium name="Aspergillus chevalieri M1 genome sequencing consortium"/>
            <person name="Kazuki M."/>
            <person name="Futagami T."/>
        </authorList>
    </citation>
    <scope>NUCLEOTIDE SEQUENCE</scope>
    <source>
        <strain evidence="3">M1</strain>
    </source>
</reference>
<evidence type="ECO:0000256" key="2">
    <source>
        <dbReference type="SAM" id="MobiDB-lite"/>
    </source>
</evidence>
<sequence>MSQAVSSCGLDPPHVSAKSLIKPIYPARALRSPPEIKEPDMLIPLTRAKEYPTTHIHGYTYVIASKGRTQVEMEHLPDTIQYAKRQPFGRKRPVYCPFLGFQVKKWTWKCSGIYACEFLSPFLQSYHHTSVDEGTWQEIQKSQKDVQILESDIRKRNAYSYYRSKASFFKKGHACIDQLPTCKAVFKRYNQMDVHGEYAPFIGCINGSYGGLTKHHMGQIQGHTAIDLQFLEDLFNKEILPATEECGVFEPLSSRRKYCDRDHPQGSGRLKHTPCDVIFNALVPTNIEQCPYIIFTSHGVHKHPPPPPSKAPERILGGVKRIIEQIRDPNLTTAQFLRNPQLEEFCRQYNASTLAEIHSSFCNKDRIAAIIQKQRLISYPNGQDINGLIFLQNTDRHLKDYIQEYYHDPQGIMVLCAFREQIQLLSRLSSFEIDMSYKRIRSKDINEVLFATFLPDQCKIITLLRVFTSTDSTEGYYLLFKRVFDLVQRVSSQPVLFDSIHGSGIHGIIVDMDSKQYTGLGQYLSEIDPQHQDIIWHLQRIIVFCRVHFQRSILKAIGTNNQGSPLWSRMMSLLDCRSEDDYDRLLDLLITYENANVQNWAVQKKGKVIKAGLNKACSKIQPHYFDVLRNHTNAVEQSHQKSYASGKYLTLVQAVKNSAKLDRDDIVQYNNFQDFNIHHSYRTSNMEANYLRHMSRERSRKRRRSALSISSEIESGSSASPLLPGNTRSRSQTSSRNGDNESMRSSDLRRTISTNVLNLEQRRQVIELENLEIELQQKKANLKKQEEDIRLQQLQNEKLELDLMERRMRIQEHDST</sequence>
<dbReference type="AlphaFoldDB" id="A0A7R7VFY7"/>
<evidence type="ECO:0008006" key="5">
    <source>
        <dbReference type="Google" id="ProtNLM"/>
    </source>
</evidence>
<feature type="coiled-coil region" evidence="1">
    <location>
        <begin position="756"/>
        <end position="814"/>
    </location>
</feature>
<accession>A0A7R7VFY7</accession>
<evidence type="ECO:0000313" key="4">
    <source>
        <dbReference type="Proteomes" id="UP000637239"/>
    </source>
</evidence>
<evidence type="ECO:0000256" key="1">
    <source>
        <dbReference type="SAM" id="Coils"/>
    </source>
</evidence>
<dbReference type="RefSeq" id="XP_043131586.1">
    <property type="nucleotide sequence ID" value="XM_043279586.1"/>
</dbReference>
<feature type="region of interest" description="Disordered" evidence="2">
    <location>
        <begin position="694"/>
        <end position="749"/>
    </location>
</feature>
<keyword evidence="1" id="KW-0175">Coiled coil</keyword>
<organism evidence="3 4">
    <name type="scientific">Aspergillus chevalieri</name>
    <name type="common">Eurotium chevalieri</name>
    <dbReference type="NCBI Taxonomy" id="182096"/>
    <lineage>
        <taxon>Eukaryota</taxon>
        <taxon>Fungi</taxon>
        <taxon>Dikarya</taxon>
        <taxon>Ascomycota</taxon>
        <taxon>Pezizomycotina</taxon>
        <taxon>Eurotiomycetes</taxon>
        <taxon>Eurotiomycetidae</taxon>
        <taxon>Eurotiales</taxon>
        <taxon>Aspergillaceae</taxon>
        <taxon>Aspergillus</taxon>
        <taxon>Aspergillus subgen. Aspergillus</taxon>
    </lineage>
</organism>
<reference evidence="3" key="2">
    <citation type="submission" date="2021-02" db="EMBL/GenBank/DDBJ databases">
        <title>Aspergillus chevalieri M1 genome sequence.</title>
        <authorList>
            <person name="Kadooka C."/>
            <person name="Mori K."/>
            <person name="Futagami T."/>
        </authorList>
    </citation>
    <scope>NUCLEOTIDE SEQUENCE</scope>
    <source>
        <strain evidence="3">M1</strain>
    </source>
</reference>
<gene>
    <name evidence="3" type="ORF">ACHE_10466A</name>
</gene>
<feature type="compositionally biased region" description="Low complexity" evidence="2">
    <location>
        <begin position="706"/>
        <end position="720"/>
    </location>
</feature>
<feature type="compositionally biased region" description="Basic residues" evidence="2">
    <location>
        <begin position="694"/>
        <end position="705"/>
    </location>
</feature>
<dbReference type="Proteomes" id="UP000637239">
    <property type="component" value="Chromosome 1"/>
</dbReference>
<proteinExistence type="predicted"/>
<evidence type="ECO:0000313" key="3">
    <source>
        <dbReference type="EMBL" id="BCR83064.1"/>
    </source>
</evidence>
<keyword evidence="4" id="KW-1185">Reference proteome</keyword>
<dbReference type="EMBL" id="AP024416">
    <property type="protein sequence ID" value="BCR83064.1"/>
    <property type="molecule type" value="Genomic_DNA"/>
</dbReference>
<dbReference type="KEGG" id="ache:ACHE_10466A"/>
<protein>
    <recommendedName>
        <fullName evidence="5">MULE transposase domain-containing protein</fullName>
    </recommendedName>
</protein>
<name>A0A7R7VFY7_ASPCH</name>
<dbReference type="GeneID" id="66977423"/>
<feature type="compositionally biased region" description="Basic and acidic residues" evidence="2">
    <location>
        <begin position="738"/>
        <end position="749"/>
    </location>
</feature>